<name>E2ZDE9_9FIRM</name>
<comment type="similarity">
    <text evidence="3">Belongs to the amino acid-polyamine-organocation (APC) superfamily. Glutamate:GABA antiporter (GGA) (TC 2.A.3.7) family.</text>
</comment>
<keyword evidence="10 12" id="KW-1133">Transmembrane helix</keyword>
<protein>
    <recommendedName>
        <fullName evidence="4">Glutamate/gamma-aminobutyrate antiporter</fullName>
    </recommendedName>
</protein>
<keyword evidence="11 12" id="KW-0472">Membrane</keyword>
<dbReference type="NCBIfam" id="TIGR00910">
    <property type="entry name" value="2A0307_GadC"/>
    <property type="match status" value="1"/>
</dbReference>
<feature type="transmembrane region" description="Helical" evidence="12">
    <location>
        <begin position="238"/>
        <end position="260"/>
    </location>
</feature>
<feature type="transmembrane region" description="Helical" evidence="12">
    <location>
        <begin position="332"/>
        <end position="355"/>
    </location>
</feature>
<evidence type="ECO:0000256" key="3">
    <source>
        <dbReference type="ARBA" id="ARBA00010503"/>
    </source>
</evidence>
<gene>
    <name evidence="13" type="primary">gadC</name>
    <name evidence="13" type="ORF">HMPREF9429_01452</name>
</gene>
<evidence type="ECO:0000256" key="6">
    <source>
        <dbReference type="ARBA" id="ARBA00022449"/>
    </source>
</evidence>
<proteinExistence type="inferred from homology"/>
<reference evidence="13 14" key="1">
    <citation type="submission" date="2010-08" db="EMBL/GenBank/DDBJ databases">
        <authorList>
            <person name="Weinstock G."/>
            <person name="Sodergren E."/>
            <person name="Clifton S."/>
            <person name="Fulton L."/>
            <person name="Fulton B."/>
            <person name="Courtney L."/>
            <person name="Fronick C."/>
            <person name="Harrison M."/>
            <person name="Strong C."/>
            <person name="Farmer C."/>
            <person name="Delahaunty K."/>
            <person name="Markovic C."/>
            <person name="Hall O."/>
            <person name="Minx P."/>
            <person name="Tomlinson C."/>
            <person name="Mitreva M."/>
            <person name="Hou S."/>
            <person name="Chen J."/>
            <person name="Wollam A."/>
            <person name="Pepin K.H."/>
            <person name="Johnson M."/>
            <person name="Bhonagiri V."/>
            <person name="Zhang X."/>
            <person name="Suruliraj S."/>
            <person name="Warren W."/>
            <person name="Chinwalla A."/>
            <person name="Mardis E.R."/>
            <person name="Wilson R.K."/>
        </authorList>
    </citation>
    <scope>NUCLEOTIDE SEQUENCE [LARGE SCALE GENOMIC DNA]</scope>
    <source>
        <strain evidence="13 14">F0359</strain>
    </source>
</reference>
<dbReference type="PANTHER" id="PTHR42770">
    <property type="entry name" value="AMINO ACID TRANSPORTER-RELATED"/>
    <property type="match status" value="1"/>
</dbReference>
<evidence type="ECO:0000256" key="2">
    <source>
        <dbReference type="ARBA" id="ARBA00004651"/>
    </source>
</evidence>
<feature type="transmembrane region" description="Helical" evidence="12">
    <location>
        <begin position="367"/>
        <end position="392"/>
    </location>
</feature>
<evidence type="ECO:0000256" key="11">
    <source>
        <dbReference type="ARBA" id="ARBA00023136"/>
    </source>
</evidence>
<dbReference type="InterPro" id="IPR004759">
    <property type="entry name" value="Glu_antiport"/>
</dbReference>
<dbReference type="HOGENOM" id="CLU_020854_4_0_9"/>
<feature type="transmembrane region" description="Helical" evidence="12">
    <location>
        <begin position="413"/>
        <end position="432"/>
    </location>
</feature>
<accession>E2ZDE9</accession>
<evidence type="ECO:0000256" key="1">
    <source>
        <dbReference type="ARBA" id="ARBA00001341"/>
    </source>
</evidence>
<dbReference type="GO" id="GO:0006865">
    <property type="term" value="P:amino acid transport"/>
    <property type="evidence" value="ECO:0007669"/>
    <property type="project" value="UniProtKB-KW"/>
</dbReference>
<evidence type="ECO:0000256" key="7">
    <source>
        <dbReference type="ARBA" id="ARBA00022475"/>
    </source>
</evidence>
<dbReference type="STRING" id="706434.HMPREF9429_01452"/>
<dbReference type="eggNOG" id="COG0531">
    <property type="taxonomic scope" value="Bacteria"/>
</dbReference>
<evidence type="ECO:0000256" key="8">
    <source>
        <dbReference type="ARBA" id="ARBA00022692"/>
    </source>
</evidence>
<evidence type="ECO:0000256" key="5">
    <source>
        <dbReference type="ARBA" id="ARBA00022448"/>
    </source>
</evidence>
<evidence type="ECO:0000256" key="10">
    <source>
        <dbReference type="ARBA" id="ARBA00022989"/>
    </source>
</evidence>
<dbReference type="EMBL" id="AECS01000039">
    <property type="protein sequence ID" value="EFQ03511.1"/>
    <property type="molecule type" value="Genomic_DNA"/>
</dbReference>
<comment type="catalytic activity">
    <reaction evidence="1">
        <text>4-aminobutanoate(in) + L-glutamate(out) = 4-aminobutanoate(out) + L-glutamate(in)</text>
        <dbReference type="Rhea" id="RHEA:28919"/>
        <dbReference type="ChEBI" id="CHEBI:29985"/>
        <dbReference type="ChEBI" id="CHEBI:59888"/>
    </reaction>
</comment>
<feature type="transmembrane region" description="Helical" evidence="12">
    <location>
        <begin position="158"/>
        <end position="180"/>
    </location>
</feature>
<comment type="caution">
    <text evidence="13">The sequence shown here is derived from an EMBL/GenBank/DDBJ whole genome shotgun (WGS) entry which is preliminary data.</text>
</comment>
<evidence type="ECO:0000313" key="14">
    <source>
        <dbReference type="Proteomes" id="UP000003195"/>
    </source>
</evidence>
<comment type="subcellular location">
    <subcellularLocation>
        <location evidence="2">Cell membrane</location>
        <topology evidence="2">Multi-pass membrane protein</topology>
    </subcellularLocation>
</comment>
<keyword evidence="6" id="KW-0050">Antiport</keyword>
<keyword evidence="14" id="KW-1185">Reference proteome</keyword>
<dbReference type="PIRSF" id="PIRSF006060">
    <property type="entry name" value="AA_transporter"/>
    <property type="match status" value="1"/>
</dbReference>
<feature type="transmembrane region" description="Helical" evidence="12">
    <location>
        <begin position="200"/>
        <end position="217"/>
    </location>
</feature>
<organism evidence="13 14">
    <name type="scientific">Megasphaera micronuciformis F0359</name>
    <dbReference type="NCBI Taxonomy" id="706434"/>
    <lineage>
        <taxon>Bacteria</taxon>
        <taxon>Bacillati</taxon>
        <taxon>Bacillota</taxon>
        <taxon>Negativicutes</taxon>
        <taxon>Veillonellales</taxon>
        <taxon>Veillonellaceae</taxon>
        <taxon>Megasphaera</taxon>
    </lineage>
</organism>
<keyword evidence="5" id="KW-0813">Transport</keyword>
<dbReference type="RefSeq" id="WP_006942647.1">
    <property type="nucleotide sequence ID" value="NZ_GL538208.1"/>
</dbReference>
<evidence type="ECO:0000256" key="12">
    <source>
        <dbReference type="SAM" id="Phobius"/>
    </source>
</evidence>
<evidence type="ECO:0000313" key="13">
    <source>
        <dbReference type="EMBL" id="EFQ03511.1"/>
    </source>
</evidence>
<dbReference type="Proteomes" id="UP000003195">
    <property type="component" value="Unassembled WGS sequence"/>
</dbReference>
<dbReference type="AlphaFoldDB" id="E2ZDE9"/>
<feature type="transmembrane region" description="Helical" evidence="12">
    <location>
        <begin position="444"/>
        <end position="464"/>
    </location>
</feature>
<feature type="transmembrane region" description="Helical" evidence="12">
    <location>
        <begin position="288"/>
        <end position="311"/>
    </location>
</feature>
<dbReference type="GO" id="GO:0015297">
    <property type="term" value="F:antiporter activity"/>
    <property type="evidence" value="ECO:0007669"/>
    <property type="project" value="UniProtKB-KW"/>
</dbReference>
<keyword evidence="9" id="KW-0029">Amino-acid transport</keyword>
<dbReference type="Pfam" id="PF13520">
    <property type="entry name" value="AA_permease_2"/>
    <property type="match status" value="1"/>
</dbReference>
<feature type="transmembrane region" description="Helical" evidence="12">
    <location>
        <begin position="128"/>
        <end position="146"/>
    </location>
</feature>
<keyword evidence="8 12" id="KW-0812">Transmembrane</keyword>
<dbReference type="InterPro" id="IPR002293">
    <property type="entry name" value="AA/rel_permease1"/>
</dbReference>
<feature type="transmembrane region" description="Helical" evidence="12">
    <location>
        <begin position="39"/>
        <end position="60"/>
    </location>
</feature>
<keyword evidence="7" id="KW-1003">Cell membrane</keyword>
<evidence type="ECO:0000256" key="4">
    <source>
        <dbReference type="ARBA" id="ARBA00018235"/>
    </source>
</evidence>
<dbReference type="InterPro" id="IPR050367">
    <property type="entry name" value="APC_superfamily"/>
</dbReference>
<sequence>MGTGSHDMKKLSLFGFFALTASMVLTVYGYPTFATSKLHLLFFLVLGGIFWFLPVALCAAEMATVDGWNDDGGGIFSWVGNTLGERFGFAAIFFQWFQITVGFVTMIYFILAALSYVIGWNELSEDPIVKFSGVLLIFWILTISQFGGTKYTAKLAKYGFVIGILFPSALLFMLAIAYIANGGILQIQFSSDSLIPDFSRLNTLVVFVSFILAYMGVEASASHINELENPKRNYPLAMFVLVVTAIVLDAAGGLSVAAVVPAKELSLSGGVVQAFRFLLSHFSQHASLLAKIISLMIALGVMGEISSWVVGPSRGMFATAQRGILPKFFRKINDAGVPVPLIIVQGLVVTVWDAVLTFGGGSSNVSYFAAMALTVVIYLVGYLLFFAAYLVLIFKKKNLKRTYEVPGGLFGKVLISTAGLLVSVFALFISFIPPSALPASSSRAYLSVLVISFIMALIIPFLVYEIHDKKGKETVSDGPRHFTAGDINRAVPPMARGEHHIVESREHVLKH</sequence>
<evidence type="ECO:0000256" key="9">
    <source>
        <dbReference type="ARBA" id="ARBA00022970"/>
    </source>
</evidence>
<dbReference type="Gene3D" id="1.20.1740.10">
    <property type="entry name" value="Amino acid/polyamine transporter I"/>
    <property type="match status" value="1"/>
</dbReference>
<dbReference type="PANTHER" id="PTHR42770:SF15">
    <property type="entry name" value="GLUTAMATE_GAMMA-AMINOBUTYRATE ANTIPORTER-RELATED"/>
    <property type="match status" value="1"/>
</dbReference>
<dbReference type="GO" id="GO:0005886">
    <property type="term" value="C:plasma membrane"/>
    <property type="evidence" value="ECO:0007669"/>
    <property type="project" value="UniProtKB-SubCell"/>
</dbReference>
<feature type="transmembrane region" description="Helical" evidence="12">
    <location>
        <begin position="96"/>
        <end position="116"/>
    </location>
</feature>
<dbReference type="OrthoDB" id="92719at2"/>